<sequence>MRAAVANGADAVFFGVEKFNARARANNFLTEELPEIMAFLHSYGVKGFLTFNILVFENELEDAKRLIGACIDAGVDAVIVQDLGLVKLIREISPDFPIHGSTQMTITSPEAVEFTKPFDIERVVLGRENNLKQIKTIGQQAKLPMEVFVHGALCVSYSGQCLTSEMWGGRSANRGECAQACRLPYDLMVDGVHKPMGDVTYLLSPKDLAAIDIMPELIEAGVTSFKIEGRLKTPEYVANVVSKYRKAIDRYFDGD</sequence>
<dbReference type="InterPro" id="IPR001539">
    <property type="entry name" value="Peptidase_U32"/>
</dbReference>
<accession>A0ABS7CIV4</accession>
<dbReference type="Pfam" id="PF01136">
    <property type="entry name" value="Peptidase_U32"/>
    <property type="match status" value="1"/>
</dbReference>
<gene>
    <name evidence="1" type="ORF">K0U00_43095</name>
</gene>
<feature type="non-terminal residue" evidence="1">
    <location>
        <position position="1"/>
    </location>
</feature>
<reference evidence="1 2" key="1">
    <citation type="submission" date="2021-07" db="EMBL/GenBank/DDBJ databases">
        <title>Paenibacillus radiodurans sp. nov., isolated from the southeastern edge of Tengger Desert.</title>
        <authorList>
            <person name="Zhang G."/>
        </authorList>
    </citation>
    <scope>NUCLEOTIDE SEQUENCE [LARGE SCALE GENOMIC DNA]</scope>
    <source>
        <strain evidence="1 2">CCM 7311</strain>
    </source>
</reference>
<name>A0ABS7CIV4_9BACL</name>
<feature type="non-terminal residue" evidence="1">
    <location>
        <position position="255"/>
    </location>
</feature>
<evidence type="ECO:0000313" key="2">
    <source>
        <dbReference type="Proteomes" id="UP001519887"/>
    </source>
</evidence>
<dbReference type="Proteomes" id="UP001519887">
    <property type="component" value="Unassembled WGS sequence"/>
</dbReference>
<dbReference type="InterPro" id="IPR051454">
    <property type="entry name" value="RNA/ubiquinone_mod_enzymes"/>
</dbReference>
<dbReference type="PANTHER" id="PTHR30217:SF10">
    <property type="entry name" value="23S RRNA 5-HYDROXYCYTIDINE C2501 SYNTHASE"/>
    <property type="match status" value="1"/>
</dbReference>
<protein>
    <submittedName>
        <fullName evidence="1">U32 family peptidase</fullName>
    </submittedName>
</protein>
<dbReference type="EMBL" id="JAHZIK010002518">
    <property type="protein sequence ID" value="MBW7460869.1"/>
    <property type="molecule type" value="Genomic_DNA"/>
</dbReference>
<proteinExistence type="predicted"/>
<keyword evidence="2" id="KW-1185">Reference proteome</keyword>
<evidence type="ECO:0000313" key="1">
    <source>
        <dbReference type="EMBL" id="MBW7460869.1"/>
    </source>
</evidence>
<dbReference type="PANTHER" id="PTHR30217">
    <property type="entry name" value="PEPTIDASE U32 FAMILY"/>
    <property type="match status" value="1"/>
</dbReference>
<organism evidence="1 2">
    <name type="scientific">Paenibacillus sepulcri</name>
    <dbReference type="NCBI Taxonomy" id="359917"/>
    <lineage>
        <taxon>Bacteria</taxon>
        <taxon>Bacillati</taxon>
        <taxon>Bacillota</taxon>
        <taxon>Bacilli</taxon>
        <taxon>Bacillales</taxon>
        <taxon>Paenibacillaceae</taxon>
        <taxon>Paenibacillus</taxon>
    </lineage>
</organism>
<comment type="caution">
    <text evidence="1">The sequence shown here is derived from an EMBL/GenBank/DDBJ whole genome shotgun (WGS) entry which is preliminary data.</text>
</comment>